<dbReference type="SFLD" id="SFLDG01129">
    <property type="entry name" value="C1.5:_HAD__Beta-PGM__Phosphata"/>
    <property type="match status" value="1"/>
</dbReference>
<proteinExistence type="predicted"/>
<dbReference type="InterPro" id="IPR023214">
    <property type="entry name" value="HAD_sf"/>
</dbReference>
<gene>
    <name evidence="1" type="ORF">HZF10_07820</name>
</gene>
<dbReference type="InterPro" id="IPR006439">
    <property type="entry name" value="HAD-SF_hydro_IA"/>
</dbReference>
<dbReference type="NCBIfam" id="TIGR01549">
    <property type="entry name" value="HAD-SF-IA-v1"/>
    <property type="match status" value="1"/>
</dbReference>
<dbReference type="SUPFAM" id="SSF56784">
    <property type="entry name" value="HAD-like"/>
    <property type="match status" value="1"/>
</dbReference>
<evidence type="ECO:0000313" key="2">
    <source>
        <dbReference type="Proteomes" id="UP000535020"/>
    </source>
</evidence>
<dbReference type="Pfam" id="PF00702">
    <property type="entry name" value="Hydrolase"/>
    <property type="match status" value="1"/>
</dbReference>
<dbReference type="InterPro" id="IPR023198">
    <property type="entry name" value="PGP-like_dom2"/>
</dbReference>
<dbReference type="PANTHER" id="PTHR47478:SF1">
    <property type="entry name" value="PYRIMIDINE 5'-NUCLEOTIDASE YJJG"/>
    <property type="match status" value="1"/>
</dbReference>
<dbReference type="NCBIfam" id="TIGR02254">
    <property type="entry name" value="YjjG_YfnB"/>
    <property type="match status" value="1"/>
</dbReference>
<sequence>MAAHVRDIFFDLDHTLWDFEKNSALAFETIFEQLEIEADLEAFLKFYVPINHEYWEKYRKDEITHEELRFGRFRKAFHLLGFEISDELVMRVSSEYIQCLPLNNHLFEGTIEVLDYLKAKYNLHIITNGFHDVQSRKLENAGIGHYFATVTNSEKAGVKKPNPLIFEHALSLAKTKKEQSLMIGDCIDADVRGALNCGIDAILFCPDPEVSYEGIKQISNLSELKKYL</sequence>
<dbReference type="AlphaFoldDB" id="A0A7Y8Y3W0"/>
<dbReference type="InterPro" id="IPR036412">
    <property type="entry name" value="HAD-like_sf"/>
</dbReference>
<dbReference type="Gene3D" id="1.10.150.240">
    <property type="entry name" value="Putative phosphatase, domain 2"/>
    <property type="match status" value="1"/>
</dbReference>
<dbReference type="RefSeq" id="WP_176005643.1">
    <property type="nucleotide sequence ID" value="NZ_JABWMI010000010.1"/>
</dbReference>
<dbReference type="EMBL" id="JACBJI010000003">
    <property type="protein sequence ID" value="NYA70820.1"/>
    <property type="molecule type" value="Genomic_DNA"/>
</dbReference>
<protein>
    <submittedName>
        <fullName evidence="1">Noncanonical pyrimidine nucleotidase, YjjG family</fullName>
    </submittedName>
</protein>
<organism evidence="1 2">
    <name type="scientific">Flavobacterium agri</name>
    <dbReference type="NCBI Taxonomy" id="2743471"/>
    <lineage>
        <taxon>Bacteria</taxon>
        <taxon>Pseudomonadati</taxon>
        <taxon>Bacteroidota</taxon>
        <taxon>Flavobacteriia</taxon>
        <taxon>Flavobacteriales</taxon>
        <taxon>Flavobacteriaceae</taxon>
        <taxon>Flavobacterium</taxon>
    </lineage>
</organism>
<accession>A0A7Y8Y3W0</accession>
<evidence type="ECO:0000313" key="1">
    <source>
        <dbReference type="EMBL" id="NYA70820.1"/>
    </source>
</evidence>
<comment type="caution">
    <text evidence="1">The sequence shown here is derived from an EMBL/GenBank/DDBJ whole genome shotgun (WGS) entry which is preliminary data.</text>
</comment>
<keyword evidence="2" id="KW-1185">Reference proteome</keyword>
<dbReference type="PANTHER" id="PTHR47478">
    <property type="match status" value="1"/>
</dbReference>
<dbReference type="GO" id="GO:0008253">
    <property type="term" value="F:5'-nucleotidase activity"/>
    <property type="evidence" value="ECO:0007669"/>
    <property type="project" value="InterPro"/>
</dbReference>
<dbReference type="Proteomes" id="UP000535020">
    <property type="component" value="Unassembled WGS sequence"/>
</dbReference>
<reference evidence="1 2" key="1">
    <citation type="submission" date="2020-07" db="EMBL/GenBank/DDBJ databases">
        <authorList>
            <person name="Sun Q."/>
        </authorList>
    </citation>
    <scope>NUCLEOTIDE SEQUENCE [LARGE SCALE GENOMIC DNA]</scope>
    <source>
        <strain evidence="1 2">MAH-1</strain>
    </source>
</reference>
<dbReference type="InterPro" id="IPR011951">
    <property type="entry name" value="HAD-SF_hydro_IA_YjjG/PynA"/>
</dbReference>
<name>A0A7Y8Y3W0_9FLAO</name>
<dbReference type="Gene3D" id="3.40.50.1000">
    <property type="entry name" value="HAD superfamily/HAD-like"/>
    <property type="match status" value="1"/>
</dbReference>
<dbReference type="InterPro" id="IPR052550">
    <property type="entry name" value="Pyrimidine_5'-ntase_YjjG"/>
</dbReference>
<dbReference type="SFLD" id="SFLDS00003">
    <property type="entry name" value="Haloacid_Dehalogenase"/>
    <property type="match status" value="1"/>
</dbReference>